<comment type="catalytic activity">
    <reaction evidence="1">
        <text>UDP-alpha-D-glucose = UDP-alpha-D-galactose</text>
        <dbReference type="Rhea" id="RHEA:22168"/>
        <dbReference type="ChEBI" id="CHEBI:58885"/>
        <dbReference type="ChEBI" id="CHEBI:66914"/>
        <dbReference type="EC" id="5.1.3.2"/>
    </reaction>
</comment>
<dbReference type="GO" id="GO:0003978">
    <property type="term" value="F:UDP-glucose 4-epimerase activity"/>
    <property type="evidence" value="ECO:0007669"/>
    <property type="project" value="UniProtKB-EC"/>
</dbReference>
<feature type="domain" description="NAD-dependent epimerase/dehydratase" evidence="11">
    <location>
        <begin position="3"/>
        <end position="257"/>
    </location>
</feature>
<organism evidence="12 13">
    <name type="scientific">Deinococcus oregonensis</name>
    <dbReference type="NCBI Taxonomy" id="1805970"/>
    <lineage>
        <taxon>Bacteria</taxon>
        <taxon>Thermotogati</taxon>
        <taxon>Deinococcota</taxon>
        <taxon>Deinococci</taxon>
        <taxon>Deinococcales</taxon>
        <taxon>Deinococcaceae</taxon>
        <taxon>Deinococcus</taxon>
    </lineage>
</organism>
<gene>
    <name evidence="12" type="primary">galE</name>
    <name evidence="12" type="ORF">ACFFLM_25790</name>
</gene>
<evidence type="ECO:0000259" key="11">
    <source>
        <dbReference type="Pfam" id="PF01370"/>
    </source>
</evidence>
<evidence type="ECO:0000313" key="13">
    <source>
        <dbReference type="Proteomes" id="UP001589733"/>
    </source>
</evidence>
<evidence type="ECO:0000256" key="2">
    <source>
        <dbReference type="ARBA" id="ARBA00001911"/>
    </source>
</evidence>
<dbReference type="SUPFAM" id="SSF51735">
    <property type="entry name" value="NAD(P)-binding Rossmann-fold domains"/>
    <property type="match status" value="1"/>
</dbReference>
<evidence type="ECO:0000256" key="6">
    <source>
        <dbReference type="ARBA" id="ARBA00018569"/>
    </source>
</evidence>
<evidence type="ECO:0000256" key="4">
    <source>
        <dbReference type="ARBA" id="ARBA00007637"/>
    </source>
</evidence>
<reference evidence="12 13" key="1">
    <citation type="submission" date="2024-09" db="EMBL/GenBank/DDBJ databases">
        <authorList>
            <person name="Sun Q."/>
            <person name="Mori K."/>
        </authorList>
    </citation>
    <scope>NUCLEOTIDE SEQUENCE [LARGE SCALE GENOMIC DNA]</scope>
    <source>
        <strain evidence="12 13">JCM 13503</strain>
    </source>
</reference>
<sequence length="334" mass="36160">MKILVTGGAGYIGSTVVSALADAGYSPIILDSLVEGQASFASQHPLYVGDIADTDLLKKLFSEHPDIQLLMHFAARIDVEESMRLPSLYYTENLFKAATLMHCALEHGVKHIIFSSTAAVYEGSTGATGLTEEAAVQPLSPYARSKLMFETVLQDICIESDASAVALRYFNPIGADPAMRSGPYKADPSHILGKLTALAAVHGGEFVINGDDYPTRDGTPIRDYIHVWDLAQAHLAALKYVVEPERPREHLSIINVGSGSGVTVRECVNAFLEVTGLPIQVRIGGRRAGDTAGAFADTTRAQKLLKWSPELTLKQGIQDALTWQSLRRQQVEPT</sequence>
<name>A0ABV6B6G6_9DEIO</name>
<comment type="pathway">
    <text evidence="3">Carbohydrate metabolism; galactose metabolism.</text>
</comment>
<evidence type="ECO:0000256" key="1">
    <source>
        <dbReference type="ARBA" id="ARBA00000083"/>
    </source>
</evidence>
<dbReference type="Gene3D" id="3.40.50.720">
    <property type="entry name" value="NAD(P)-binding Rossmann-like Domain"/>
    <property type="match status" value="1"/>
</dbReference>
<dbReference type="NCBIfam" id="TIGR01179">
    <property type="entry name" value="galE"/>
    <property type="match status" value="1"/>
</dbReference>
<dbReference type="InterPro" id="IPR005886">
    <property type="entry name" value="UDP_G4E"/>
</dbReference>
<dbReference type="Pfam" id="PF01370">
    <property type="entry name" value="Epimerase"/>
    <property type="match status" value="1"/>
</dbReference>
<evidence type="ECO:0000256" key="3">
    <source>
        <dbReference type="ARBA" id="ARBA00004947"/>
    </source>
</evidence>
<keyword evidence="13" id="KW-1185">Reference proteome</keyword>
<dbReference type="EMBL" id="JBHLYR010000086">
    <property type="protein sequence ID" value="MFB9995358.1"/>
    <property type="molecule type" value="Genomic_DNA"/>
</dbReference>
<evidence type="ECO:0000256" key="10">
    <source>
        <dbReference type="ARBA" id="ARBA00033067"/>
    </source>
</evidence>
<comment type="similarity">
    <text evidence="4">Belongs to the NAD(P)-dependent epimerase/dehydratase family.</text>
</comment>
<accession>A0ABV6B6G6</accession>
<dbReference type="RefSeq" id="WP_380017215.1">
    <property type="nucleotide sequence ID" value="NZ_JBHLYR010000086.1"/>
</dbReference>
<protein>
    <recommendedName>
        <fullName evidence="6">UDP-glucose 4-epimerase</fullName>
        <ecNumber evidence="5">5.1.3.2</ecNumber>
    </recommendedName>
    <alternativeName>
        <fullName evidence="10">Galactowaldenase</fullName>
    </alternativeName>
    <alternativeName>
        <fullName evidence="9">UDP-galactose 4-epimerase</fullName>
    </alternativeName>
</protein>
<dbReference type="EC" id="5.1.3.2" evidence="5"/>
<evidence type="ECO:0000256" key="5">
    <source>
        <dbReference type="ARBA" id="ARBA00013189"/>
    </source>
</evidence>
<evidence type="ECO:0000313" key="12">
    <source>
        <dbReference type="EMBL" id="MFB9995358.1"/>
    </source>
</evidence>
<comment type="caution">
    <text evidence="12">The sequence shown here is derived from an EMBL/GenBank/DDBJ whole genome shotgun (WGS) entry which is preliminary data.</text>
</comment>
<evidence type="ECO:0000256" key="8">
    <source>
        <dbReference type="ARBA" id="ARBA00023235"/>
    </source>
</evidence>
<evidence type="ECO:0000256" key="9">
    <source>
        <dbReference type="ARBA" id="ARBA00031367"/>
    </source>
</evidence>
<keyword evidence="7" id="KW-0520">NAD</keyword>
<dbReference type="InterPro" id="IPR036291">
    <property type="entry name" value="NAD(P)-bd_dom_sf"/>
</dbReference>
<dbReference type="InterPro" id="IPR001509">
    <property type="entry name" value="Epimerase_deHydtase"/>
</dbReference>
<dbReference type="PANTHER" id="PTHR43725">
    <property type="entry name" value="UDP-GLUCOSE 4-EPIMERASE"/>
    <property type="match status" value="1"/>
</dbReference>
<comment type="cofactor">
    <cofactor evidence="2">
        <name>NAD(+)</name>
        <dbReference type="ChEBI" id="CHEBI:57540"/>
    </cofactor>
</comment>
<dbReference type="Proteomes" id="UP001589733">
    <property type="component" value="Unassembled WGS sequence"/>
</dbReference>
<dbReference type="Gene3D" id="3.90.25.10">
    <property type="entry name" value="UDP-galactose 4-epimerase, domain 1"/>
    <property type="match status" value="1"/>
</dbReference>
<proteinExistence type="inferred from homology"/>
<evidence type="ECO:0000256" key="7">
    <source>
        <dbReference type="ARBA" id="ARBA00023027"/>
    </source>
</evidence>
<keyword evidence="8 12" id="KW-0413">Isomerase</keyword>